<keyword evidence="13" id="KW-0325">Glycoprotein</keyword>
<dbReference type="STRING" id="6573.A0A210QRD4"/>
<evidence type="ECO:0000256" key="7">
    <source>
        <dbReference type="ARBA" id="ARBA00022777"/>
    </source>
</evidence>
<dbReference type="InterPro" id="IPR009030">
    <property type="entry name" value="Growth_fac_rcpt_cys_sf"/>
</dbReference>
<feature type="domain" description="Receptor L-domain" evidence="17">
    <location>
        <begin position="61"/>
        <end position="195"/>
    </location>
</feature>
<dbReference type="GO" id="GO:0016020">
    <property type="term" value="C:membrane"/>
    <property type="evidence" value="ECO:0007669"/>
    <property type="project" value="UniProtKB-SubCell"/>
</dbReference>
<dbReference type="InterPro" id="IPR006211">
    <property type="entry name" value="Furin-like_Cys-rich_dom"/>
</dbReference>
<evidence type="ECO:0000256" key="9">
    <source>
        <dbReference type="ARBA" id="ARBA00022989"/>
    </source>
</evidence>
<dbReference type="Gene3D" id="3.80.20.20">
    <property type="entry name" value="Receptor L-domain"/>
    <property type="match status" value="1"/>
</dbReference>
<feature type="signal peptide" evidence="15">
    <location>
        <begin position="1"/>
        <end position="19"/>
    </location>
</feature>
<keyword evidence="9" id="KW-1133">Transmembrane helix</keyword>
<accession>A0A210QRD4</accession>
<evidence type="ECO:0000256" key="4">
    <source>
        <dbReference type="ARBA" id="ARBA00022679"/>
    </source>
</evidence>
<keyword evidence="15" id="KW-0732">Signal</keyword>
<dbReference type="InterPro" id="IPR000494">
    <property type="entry name" value="Rcpt_L-dom"/>
</dbReference>
<dbReference type="InterPro" id="IPR006212">
    <property type="entry name" value="Furin_repeat"/>
</dbReference>
<feature type="chain" id="PRO_5013256332" description="receptor protein-tyrosine kinase" evidence="15">
    <location>
        <begin position="20"/>
        <end position="312"/>
    </location>
</feature>
<dbReference type="GO" id="GO:0005524">
    <property type="term" value="F:ATP binding"/>
    <property type="evidence" value="ECO:0007669"/>
    <property type="project" value="UniProtKB-KW"/>
</dbReference>
<keyword evidence="3" id="KW-0597">Phosphoprotein</keyword>
<proteinExistence type="predicted"/>
<keyword evidence="6" id="KW-0547">Nucleotide-binding</keyword>
<sequence>MWGIVIYCVSVLGLTFVHSVEIVNVVVDDYAKTECQGTHVGFGFSGGHQFHYEALKRRYKDCTYVEGNLEITNLVNSANITYDLSFLSQIEVVTGYVLIGLLDVDHIPLTSLRFIRADNTYNIMGEEYGLVLALTAEADGKEFQKENSTDGEQEIYRHGLVELQLPSLKEISKGKVLFYKNPMLCFVNTVNWHAIVPGRDEPVNYGDDAYRFDCPLECDSACRFGDDIAHCWGLNPLMCQRHEVPVWCHQDCPGRCYDSYILGCCHPECAIGCYGPRDTDCELCKYFKHEGRCVSSCPAGISYRKGQECIRL</sequence>
<evidence type="ECO:0000256" key="2">
    <source>
        <dbReference type="ARBA" id="ARBA00011902"/>
    </source>
</evidence>
<reference evidence="18 19" key="1">
    <citation type="journal article" date="2017" name="Nat. Ecol. Evol.">
        <title>Scallop genome provides insights into evolution of bilaterian karyotype and development.</title>
        <authorList>
            <person name="Wang S."/>
            <person name="Zhang J."/>
            <person name="Jiao W."/>
            <person name="Li J."/>
            <person name="Xun X."/>
            <person name="Sun Y."/>
            <person name="Guo X."/>
            <person name="Huan P."/>
            <person name="Dong B."/>
            <person name="Zhang L."/>
            <person name="Hu X."/>
            <person name="Sun X."/>
            <person name="Wang J."/>
            <person name="Zhao C."/>
            <person name="Wang Y."/>
            <person name="Wang D."/>
            <person name="Huang X."/>
            <person name="Wang R."/>
            <person name="Lv J."/>
            <person name="Li Y."/>
            <person name="Zhang Z."/>
            <person name="Liu B."/>
            <person name="Lu W."/>
            <person name="Hui Y."/>
            <person name="Liang J."/>
            <person name="Zhou Z."/>
            <person name="Hou R."/>
            <person name="Li X."/>
            <person name="Liu Y."/>
            <person name="Li H."/>
            <person name="Ning X."/>
            <person name="Lin Y."/>
            <person name="Zhao L."/>
            <person name="Xing Q."/>
            <person name="Dou J."/>
            <person name="Li Y."/>
            <person name="Mao J."/>
            <person name="Guo H."/>
            <person name="Dou H."/>
            <person name="Li T."/>
            <person name="Mu C."/>
            <person name="Jiang W."/>
            <person name="Fu Q."/>
            <person name="Fu X."/>
            <person name="Miao Y."/>
            <person name="Liu J."/>
            <person name="Yu Q."/>
            <person name="Li R."/>
            <person name="Liao H."/>
            <person name="Li X."/>
            <person name="Kong Y."/>
            <person name="Jiang Z."/>
            <person name="Chourrout D."/>
            <person name="Li R."/>
            <person name="Bao Z."/>
        </authorList>
    </citation>
    <scope>NUCLEOTIDE SEQUENCE [LARGE SCALE GENOMIC DNA]</scope>
    <source>
        <strain evidence="18 19">PY_sf001</strain>
    </source>
</reference>
<evidence type="ECO:0000313" key="18">
    <source>
        <dbReference type="EMBL" id="OWF51310.1"/>
    </source>
</evidence>
<evidence type="ECO:0000256" key="12">
    <source>
        <dbReference type="ARBA" id="ARBA00023170"/>
    </source>
</evidence>
<dbReference type="GO" id="GO:0004714">
    <property type="term" value="F:transmembrane receptor protein tyrosine kinase activity"/>
    <property type="evidence" value="ECO:0007669"/>
    <property type="project" value="UniProtKB-EC"/>
</dbReference>
<dbReference type="Pfam" id="PF01030">
    <property type="entry name" value="Recep_L_domain"/>
    <property type="match status" value="1"/>
</dbReference>
<keyword evidence="7" id="KW-0418">Kinase</keyword>
<evidence type="ECO:0000256" key="1">
    <source>
        <dbReference type="ARBA" id="ARBA00004479"/>
    </source>
</evidence>
<dbReference type="AlphaFoldDB" id="A0A210QRD4"/>
<evidence type="ECO:0000256" key="13">
    <source>
        <dbReference type="ARBA" id="ARBA00023180"/>
    </source>
</evidence>
<evidence type="ECO:0000256" key="5">
    <source>
        <dbReference type="ARBA" id="ARBA00022692"/>
    </source>
</evidence>
<keyword evidence="12 18" id="KW-0675">Receptor</keyword>
<comment type="subcellular location">
    <subcellularLocation>
        <location evidence="1">Membrane</location>
        <topology evidence="1">Single-pass type I membrane protein</topology>
    </subcellularLocation>
</comment>
<organism evidence="18 19">
    <name type="scientific">Mizuhopecten yessoensis</name>
    <name type="common">Japanese scallop</name>
    <name type="synonym">Patinopecten yessoensis</name>
    <dbReference type="NCBI Taxonomy" id="6573"/>
    <lineage>
        <taxon>Eukaryota</taxon>
        <taxon>Metazoa</taxon>
        <taxon>Spiralia</taxon>
        <taxon>Lophotrochozoa</taxon>
        <taxon>Mollusca</taxon>
        <taxon>Bivalvia</taxon>
        <taxon>Autobranchia</taxon>
        <taxon>Pteriomorphia</taxon>
        <taxon>Pectinida</taxon>
        <taxon>Pectinoidea</taxon>
        <taxon>Pectinidae</taxon>
        <taxon>Mizuhopecten</taxon>
    </lineage>
</organism>
<evidence type="ECO:0000256" key="14">
    <source>
        <dbReference type="ARBA" id="ARBA00051243"/>
    </source>
</evidence>
<keyword evidence="5" id="KW-0812">Transmembrane</keyword>
<evidence type="ECO:0000256" key="10">
    <source>
        <dbReference type="ARBA" id="ARBA00023136"/>
    </source>
</evidence>
<keyword evidence="11" id="KW-0829">Tyrosine-protein kinase</keyword>
<dbReference type="Proteomes" id="UP000242188">
    <property type="component" value="Unassembled WGS sequence"/>
</dbReference>
<name>A0A210QRD4_MIZYE</name>
<comment type="caution">
    <text evidence="18">The sequence shown here is derived from an EMBL/GenBank/DDBJ whole genome shotgun (WGS) entry which is preliminary data.</text>
</comment>
<dbReference type="CDD" id="cd00064">
    <property type="entry name" value="FU"/>
    <property type="match status" value="1"/>
</dbReference>
<comment type="catalytic activity">
    <reaction evidence="14">
        <text>L-tyrosyl-[protein] + ATP = O-phospho-L-tyrosyl-[protein] + ADP + H(+)</text>
        <dbReference type="Rhea" id="RHEA:10596"/>
        <dbReference type="Rhea" id="RHEA-COMP:10136"/>
        <dbReference type="Rhea" id="RHEA-COMP:20101"/>
        <dbReference type="ChEBI" id="CHEBI:15378"/>
        <dbReference type="ChEBI" id="CHEBI:30616"/>
        <dbReference type="ChEBI" id="CHEBI:46858"/>
        <dbReference type="ChEBI" id="CHEBI:61978"/>
        <dbReference type="ChEBI" id="CHEBI:456216"/>
        <dbReference type="EC" id="2.7.10.1"/>
    </reaction>
</comment>
<protein>
    <recommendedName>
        <fullName evidence="2">receptor protein-tyrosine kinase</fullName>
        <ecNumber evidence="2">2.7.10.1</ecNumber>
    </recommendedName>
</protein>
<dbReference type="Gene3D" id="2.10.220.10">
    <property type="entry name" value="Hormone Receptor, Insulin-like Growth Factor Receptor 1, Chain A, domain 2"/>
    <property type="match status" value="1"/>
</dbReference>
<keyword evidence="8" id="KW-0067">ATP-binding</keyword>
<feature type="domain" description="Furin-like cysteine-rich" evidence="16">
    <location>
        <begin position="226"/>
        <end position="310"/>
    </location>
</feature>
<evidence type="ECO:0000256" key="15">
    <source>
        <dbReference type="SAM" id="SignalP"/>
    </source>
</evidence>
<evidence type="ECO:0000256" key="11">
    <source>
        <dbReference type="ARBA" id="ARBA00023137"/>
    </source>
</evidence>
<dbReference type="SUPFAM" id="SSF52058">
    <property type="entry name" value="L domain-like"/>
    <property type="match status" value="1"/>
</dbReference>
<dbReference type="SMART" id="SM00261">
    <property type="entry name" value="FU"/>
    <property type="match status" value="1"/>
</dbReference>
<evidence type="ECO:0000256" key="8">
    <source>
        <dbReference type="ARBA" id="ARBA00022840"/>
    </source>
</evidence>
<gene>
    <name evidence="18" type="ORF">KP79_PYT24662</name>
</gene>
<keyword evidence="4" id="KW-0808">Transferase</keyword>
<evidence type="ECO:0000256" key="6">
    <source>
        <dbReference type="ARBA" id="ARBA00022741"/>
    </source>
</evidence>
<dbReference type="SUPFAM" id="SSF57184">
    <property type="entry name" value="Growth factor receptor domain"/>
    <property type="match status" value="1"/>
</dbReference>
<dbReference type="Pfam" id="PF00757">
    <property type="entry name" value="Furin-like"/>
    <property type="match status" value="1"/>
</dbReference>
<keyword evidence="19" id="KW-1185">Reference proteome</keyword>
<dbReference type="EC" id="2.7.10.1" evidence="2"/>
<evidence type="ECO:0000259" key="16">
    <source>
        <dbReference type="Pfam" id="PF00757"/>
    </source>
</evidence>
<dbReference type="InterPro" id="IPR036941">
    <property type="entry name" value="Rcpt_L-dom_sf"/>
</dbReference>
<keyword evidence="10" id="KW-0472">Membrane</keyword>
<evidence type="ECO:0000259" key="17">
    <source>
        <dbReference type="Pfam" id="PF01030"/>
    </source>
</evidence>
<evidence type="ECO:0000256" key="3">
    <source>
        <dbReference type="ARBA" id="ARBA00022553"/>
    </source>
</evidence>
<dbReference type="OrthoDB" id="6219513at2759"/>
<evidence type="ECO:0000313" key="19">
    <source>
        <dbReference type="Proteomes" id="UP000242188"/>
    </source>
</evidence>
<dbReference type="EMBL" id="NEDP02002292">
    <property type="protein sequence ID" value="OWF51310.1"/>
    <property type="molecule type" value="Genomic_DNA"/>
</dbReference>